<name>A0A507EDG5_9FUNG</name>
<evidence type="ECO:0000313" key="3">
    <source>
        <dbReference type="Proteomes" id="UP000318582"/>
    </source>
</evidence>
<dbReference type="CDD" id="cd04301">
    <property type="entry name" value="NAT_SF"/>
    <property type="match status" value="1"/>
</dbReference>
<dbReference type="InterPro" id="IPR000182">
    <property type="entry name" value="GNAT_dom"/>
</dbReference>
<sequence>MSCTSLIPVPSQLTSPNVVLTPLTKADLPTLWALSELNEGEIFRWLPYGPFHSVEEYVAWGERVLIGDGTLEAFVMRDPTNDDEIVGHIALMNIVPEHRRLEIGHIWLAPLERLRRRGLASEAAFALIRYAFEMTPEKGGFTVQRVEWKAHSENVPSHKTAESVGFVREGVLRSHMWVRGKKRDTVYFSITIEEWNNVRAKGYARFGMAEDHKLQ</sequence>
<dbReference type="InterPro" id="IPR051908">
    <property type="entry name" value="Ribosomal_N-acetyltransferase"/>
</dbReference>
<accession>A0A507EDG5</accession>
<keyword evidence="3" id="KW-1185">Reference proteome</keyword>
<evidence type="ECO:0000313" key="2">
    <source>
        <dbReference type="EMBL" id="TPX61844.1"/>
    </source>
</evidence>
<dbReference type="GO" id="GO:1990189">
    <property type="term" value="F:protein N-terminal-serine acetyltransferase activity"/>
    <property type="evidence" value="ECO:0007669"/>
    <property type="project" value="TreeGrafter"/>
</dbReference>
<dbReference type="EMBL" id="QEAQ01000005">
    <property type="protein sequence ID" value="TPX61844.1"/>
    <property type="molecule type" value="Genomic_DNA"/>
</dbReference>
<dbReference type="SUPFAM" id="SSF55729">
    <property type="entry name" value="Acyl-CoA N-acyltransferases (Nat)"/>
    <property type="match status" value="1"/>
</dbReference>
<gene>
    <name evidence="2" type="ORF">PhCBS80983_g00753</name>
</gene>
<dbReference type="Pfam" id="PF13302">
    <property type="entry name" value="Acetyltransf_3"/>
    <property type="match status" value="1"/>
</dbReference>
<comment type="caution">
    <text evidence="2">The sequence shown here is derived from an EMBL/GenBank/DDBJ whole genome shotgun (WGS) entry which is preliminary data.</text>
</comment>
<dbReference type="PROSITE" id="PS51186">
    <property type="entry name" value="GNAT"/>
    <property type="match status" value="1"/>
</dbReference>
<dbReference type="PANTHER" id="PTHR43441:SF2">
    <property type="entry name" value="FAMILY ACETYLTRANSFERASE, PUTATIVE (AFU_ORTHOLOGUE AFUA_7G00850)-RELATED"/>
    <property type="match status" value="1"/>
</dbReference>
<dbReference type="InterPro" id="IPR016181">
    <property type="entry name" value="Acyl_CoA_acyltransferase"/>
</dbReference>
<dbReference type="AlphaFoldDB" id="A0A507EDG5"/>
<dbReference type="PANTHER" id="PTHR43441">
    <property type="entry name" value="RIBOSOMAL-PROTEIN-SERINE ACETYLTRANSFERASE"/>
    <property type="match status" value="1"/>
</dbReference>
<organism evidence="2 3">
    <name type="scientific">Powellomyces hirtus</name>
    <dbReference type="NCBI Taxonomy" id="109895"/>
    <lineage>
        <taxon>Eukaryota</taxon>
        <taxon>Fungi</taxon>
        <taxon>Fungi incertae sedis</taxon>
        <taxon>Chytridiomycota</taxon>
        <taxon>Chytridiomycota incertae sedis</taxon>
        <taxon>Chytridiomycetes</taxon>
        <taxon>Spizellomycetales</taxon>
        <taxon>Powellomycetaceae</taxon>
        <taxon>Powellomyces</taxon>
    </lineage>
</organism>
<reference evidence="2 3" key="1">
    <citation type="journal article" date="2019" name="Sci. Rep.">
        <title>Comparative genomics of chytrid fungi reveal insights into the obligate biotrophic and pathogenic lifestyle of Synchytrium endobioticum.</title>
        <authorList>
            <person name="van de Vossenberg B.T.L.H."/>
            <person name="Warris S."/>
            <person name="Nguyen H.D.T."/>
            <person name="van Gent-Pelzer M.P.E."/>
            <person name="Joly D.L."/>
            <person name="van de Geest H.C."/>
            <person name="Bonants P.J.M."/>
            <person name="Smith D.S."/>
            <person name="Levesque C.A."/>
            <person name="van der Lee T.A.J."/>
        </authorList>
    </citation>
    <scope>NUCLEOTIDE SEQUENCE [LARGE SCALE GENOMIC DNA]</scope>
    <source>
        <strain evidence="2 3">CBS 809.83</strain>
    </source>
</reference>
<proteinExistence type="predicted"/>
<dbReference type="Gene3D" id="3.40.630.30">
    <property type="match status" value="1"/>
</dbReference>
<feature type="domain" description="N-acetyltransferase" evidence="1">
    <location>
        <begin position="18"/>
        <end position="193"/>
    </location>
</feature>
<evidence type="ECO:0000259" key="1">
    <source>
        <dbReference type="PROSITE" id="PS51186"/>
    </source>
</evidence>
<protein>
    <recommendedName>
        <fullName evidence="1">N-acetyltransferase domain-containing protein</fullName>
    </recommendedName>
</protein>
<dbReference type="GO" id="GO:0008999">
    <property type="term" value="F:protein-N-terminal-alanine acetyltransferase activity"/>
    <property type="evidence" value="ECO:0007669"/>
    <property type="project" value="TreeGrafter"/>
</dbReference>
<dbReference type="Proteomes" id="UP000318582">
    <property type="component" value="Unassembled WGS sequence"/>
</dbReference>